<dbReference type="InterPro" id="IPR002711">
    <property type="entry name" value="HNH"/>
</dbReference>
<comment type="caution">
    <text evidence="2">The sequence shown here is derived from an EMBL/GenBank/DDBJ whole genome shotgun (WGS) entry which is preliminary data.</text>
</comment>
<evidence type="ECO:0000313" key="2">
    <source>
        <dbReference type="EMBL" id="KKL99040.1"/>
    </source>
</evidence>
<dbReference type="Pfam" id="PF01844">
    <property type="entry name" value="HNH"/>
    <property type="match status" value="1"/>
</dbReference>
<evidence type="ECO:0000259" key="1">
    <source>
        <dbReference type="SMART" id="SM00507"/>
    </source>
</evidence>
<accession>A0A0F9IZF3</accession>
<dbReference type="CDD" id="cd00085">
    <property type="entry name" value="HNHc"/>
    <property type="match status" value="1"/>
</dbReference>
<dbReference type="EMBL" id="LAZR01017767">
    <property type="protein sequence ID" value="KKL99040.1"/>
    <property type="molecule type" value="Genomic_DNA"/>
</dbReference>
<feature type="domain" description="HNH nuclease" evidence="1">
    <location>
        <begin position="127"/>
        <end position="176"/>
    </location>
</feature>
<dbReference type="GO" id="GO:0008270">
    <property type="term" value="F:zinc ion binding"/>
    <property type="evidence" value="ECO:0007669"/>
    <property type="project" value="InterPro"/>
</dbReference>
<sequence length="193" mass="21338">MLDLDVRGIRNLLGAMRGERFRAKSLVAQAFIPPSDALTASDAIEAPLGDYYICHRRAKGYPSFCKVCQARCSRVAFEDKREIVVANLEKYCQARPAPSAQHRLAQIVGNQRYFARKRGAKGRVTAKEWRTICESYGGRCAYCGSPGSTQDHVVPISRGGTHTADNVVPACSSCNSRKHDKVILKKGQFLLSF</sequence>
<reference evidence="2" key="1">
    <citation type="journal article" date="2015" name="Nature">
        <title>Complex archaea that bridge the gap between prokaryotes and eukaryotes.</title>
        <authorList>
            <person name="Spang A."/>
            <person name="Saw J.H."/>
            <person name="Jorgensen S.L."/>
            <person name="Zaremba-Niedzwiedzka K."/>
            <person name="Martijn J."/>
            <person name="Lind A.E."/>
            <person name="van Eijk R."/>
            <person name="Schleper C."/>
            <person name="Guy L."/>
            <person name="Ettema T.J."/>
        </authorList>
    </citation>
    <scope>NUCLEOTIDE SEQUENCE</scope>
</reference>
<gene>
    <name evidence="2" type="ORF">LCGC14_1818390</name>
</gene>
<dbReference type="GO" id="GO:0003676">
    <property type="term" value="F:nucleic acid binding"/>
    <property type="evidence" value="ECO:0007669"/>
    <property type="project" value="InterPro"/>
</dbReference>
<dbReference type="GO" id="GO:0004519">
    <property type="term" value="F:endonuclease activity"/>
    <property type="evidence" value="ECO:0007669"/>
    <property type="project" value="InterPro"/>
</dbReference>
<dbReference type="InterPro" id="IPR052892">
    <property type="entry name" value="NA-targeting_endonuclease"/>
</dbReference>
<dbReference type="AlphaFoldDB" id="A0A0F9IZF3"/>
<name>A0A0F9IZF3_9ZZZZ</name>
<organism evidence="2">
    <name type="scientific">marine sediment metagenome</name>
    <dbReference type="NCBI Taxonomy" id="412755"/>
    <lineage>
        <taxon>unclassified sequences</taxon>
        <taxon>metagenomes</taxon>
        <taxon>ecological metagenomes</taxon>
    </lineage>
</organism>
<proteinExistence type="predicted"/>
<dbReference type="Gene3D" id="1.10.30.50">
    <property type="match status" value="1"/>
</dbReference>
<protein>
    <recommendedName>
        <fullName evidence="1">HNH nuclease domain-containing protein</fullName>
    </recommendedName>
</protein>
<dbReference type="PANTHER" id="PTHR33877:SF1">
    <property type="entry name" value="TYPE IV METHYL-DIRECTED RESTRICTION ENZYME ECOKMCRA"/>
    <property type="match status" value="1"/>
</dbReference>
<dbReference type="PANTHER" id="PTHR33877">
    <property type="entry name" value="SLL1193 PROTEIN"/>
    <property type="match status" value="1"/>
</dbReference>
<dbReference type="SMART" id="SM00507">
    <property type="entry name" value="HNHc"/>
    <property type="match status" value="1"/>
</dbReference>
<dbReference type="InterPro" id="IPR003615">
    <property type="entry name" value="HNH_nuc"/>
</dbReference>